<sequence length="156" mass="17977">MGHDFEVMRICVREYLRAVSRMRMRLSMIEGEVAAIQARLSLMGVDYSRGGGCGPNRDKMPDGVAMLEEARDMWAGEYARCREDMERARLICSPDRPECHALWLHEVERRTWAAVAREVGYSEQHARRLADQGVAVVYAEMPERWRRDPIPNAAPR</sequence>
<name>A0A7C9P072_9BACT</name>
<proteinExistence type="predicted"/>
<gene>
    <name evidence="1" type="ORF">D1639_10315</name>
</gene>
<organism evidence="1">
    <name type="scientific">Muribaculaceae bacterium Z82</name>
    <dbReference type="NCBI Taxonomy" id="2304548"/>
    <lineage>
        <taxon>Bacteria</taxon>
        <taxon>Pseudomonadati</taxon>
        <taxon>Bacteroidota</taxon>
        <taxon>Bacteroidia</taxon>
        <taxon>Bacteroidales</taxon>
        <taxon>Muribaculaceae</taxon>
    </lineage>
</organism>
<dbReference type="EMBL" id="QWKH01000116">
    <property type="protein sequence ID" value="NBI35410.1"/>
    <property type="molecule type" value="Genomic_DNA"/>
</dbReference>
<reference evidence="1" key="1">
    <citation type="submission" date="2018-08" db="EMBL/GenBank/DDBJ databases">
        <title>Murine metabolic-syndrome-specific gut microbial biobank.</title>
        <authorList>
            <person name="Liu C."/>
        </authorList>
    </citation>
    <scope>NUCLEOTIDE SEQUENCE [LARGE SCALE GENOMIC DNA]</scope>
    <source>
        <strain evidence="1">Z82</strain>
    </source>
</reference>
<comment type="caution">
    <text evidence="1">The sequence shown here is derived from an EMBL/GenBank/DDBJ whole genome shotgun (WGS) entry which is preliminary data.</text>
</comment>
<evidence type="ECO:0008006" key="2">
    <source>
        <dbReference type="Google" id="ProtNLM"/>
    </source>
</evidence>
<evidence type="ECO:0000313" key="1">
    <source>
        <dbReference type="EMBL" id="NBI35410.1"/>
    </source>
</evidence>
<protein>
    <recommendedName>
        <fullName evidence="2">DUF1492 domain-containing protein</fullName>
    </recommendedName>
</protein>
<accession>A0A7C9P072</accession>
<dbReference type="AlphaFoldDB" id="A0A7C9P072"/>